<sequence length="188" mass="21369">MKKIFQLLLVLCLPAAAHAQYFELTPDGFVNASDPSKKYVVLEFPDNNQKQAYDKVDQYFQSATEKSYDVVRVPNDRISATATTPITAQAGIFPRPYDTQYTLTIRFKDGRIRIDGPSIDQMSAEDGKLRLYPTEPQKGVDGYFIFGKDGKVKNNPGKENLEQFFNDFVNEIIVVFKTTDTSDDDDDW</sequence>
<reference evidence="2" key="1">
    <citation type="submission" date="2020-10" db="EMBL/GenBank/DDBJ databases">
        <authorList>
            <person name="Gilroy R."/>
        </authorList>
    </citation>
    <scope>NUCLEOTIDE SEQUENCE</scope>
    <source>
        <strain evidence="2">1383</strain>
    </source>
</reference>
<evidence type="ECO:0000313" key="2">
    <source>
        <dbReference type="EMBL" id="HIT98067.1"/>
    </source>
</evidence>
<gene>
    <name evidence="2" type="ORF">IAC44_04430</name>
</gene>
<protein>
    <recommendedName>
        <fullName evidence="4">DUF4136 domain-containing protein</fullName>
    </recommendedName>
</protein>
<dbReference type="EMBL" id="DVLY01000103">
    <property type="protein sequence ID" value="HIT98067.1"/>
    <property type="molecule type" value="Genomic_DNA"/>
</dbReference>
<proteinExistence type="predicted"/>
<keyword evidence="1" id="KW-0732">Signal</keyword>
<evidence type="ECO:0000313" key="3">
    <source>
        <dbReference type="Proteomes" id="UP000824161"/>
    </source>
</evidence>
<feature type="signal peptide" evidence="1">
    <location>
        <begin position="1"/>
        <end position="19"/>
    </location>
</feature>
<evidence type="ECO:0000256" key="1">
    <source>
        <dbReference type="SAM" id="SignalP"/>
    </source>
</evidence>
<comment type="caution">
    <text evidence="2">The sequence shown here is derived from an EMBL/GenBank/DDBJ whole genome shotgun (WGS) entry which is preliminary data.</text>
</comment>
<dbReference type="Proteomes" id="UP000824161">
    <property type="component" value="Unassembled WGS sequence"/>
</dbReference>
<evidence type="ECO:0008006" key="4">
    <source>
        <dbReference type="Google" id="ProtNLM"/>
    </source>
</evidence>
<accession>A0A9D1HBV2</accession>
<dbReference type="AlphaFoldDB" id="A0A9D1HBV2"/>
<feature type="chain" id="PRO_5039172044" description="DUF4136 domain-containing protein" evidence="1">
    <location>
        <begin position="20"/>
        <end position="188"/>
    </location>
</feature>
<name>A0A9D1HBV2_9FLAO</name>
<organism evidence="2 3">
    <name type="scientific">Candidatus Merdimorpha stercoravium</name>
    <dbReference type="NCBI Taxonomy" id="2840863"/>
    <lineage>
        <taxon>Bacteria</taxon>
        <taxon>Pseudomonadati</taxon>
        <taxon>Bacteroidota</taxon>
        <taxon>Flavobacteriia</taxon>
        <taxon>Flavobacteriales</taxon>
        <taxon>Candidatus Merdimorpha</taxon>
    </lineage>
</organism>
<reference evidence="2" key="2">
    <citation type="journal article" date="2021" name="PeerJ">
        <title>Extensive microbial diversity within the chicken gut microbiome revealed by metagenomics and culture.</title>
        <authorList>
            <person name="Gilroy R."/>
            <person name="Ravi A."/>
            <person name="Getino M."/>
            <person name="Pursley I."/>
            <person name="Horton D.L."/>
            <person name="Alikhan N.F."/>
            <person name="Baker D."/>
            <person name="Gharbi K."/>
            <person name="Hall N."/>
            <person name="Watson M."/>
            <person name="Adriaenssens E.M."/>
            <person name="Foster-Nyarko E."/>
            <person name="Jarju S."/>
            <person name="Secka A."/>
            <person name="Antonio M."/>
            <person name="Oren A."/>
            <person name="Chaudhuri R.R."/>
            <person name="La Ragione R."/>
            <person name="Hildebrand F."/>
            <person name="Pallen M.J."/>
        </authorList>
    </citation>
    <scope>NUCLEOTIDE SEQUENCE</scope>
    <source>
        <strain evidence="2">1383</strain>
    </source>
</reference>